<dbReference type="GO" id="GO:0008202">
    <property type="term" value="P:steroid metabolic process"/>
    <property type="evidence" value="ECO:0007669"/>
    <property type="project" value="TreeGrafter"/>
</dbReference>
<proteinExistence type="predicted"/>
<keyword evidence="3" id="KW-1185">Reference proteome</keyword>
<dbReference type="PRINTS" id="PR00081">
    <property type="entry name" value="GDHRDH"/>
</dbReference>
<dbReference type="InterPro" id="IPR036291">
    <property type="entry name" value="NAD(P)-bd_dom_sf"/>
</dbReference>
<evidence type="ECO:0000313" key="2">
    <source>
        <dbReference type="EMBL" id="KAG5463184.1"/>
    </source>
</evidence>
<keyword evidence="1" id="KW-0521">NADP</keyword>
<organism evidence="2 3">
    <name type="scientific">Olpidium bornovanus</name>
    <dbReference type="NCBI Taxonomy" id="278681"/>
    <lineage>
        <taxon>Eukaryota</taxon>
        <taxon>Fungi</taxon>
        <taxon>Fungi incertae sedis</taxon>
        <taxon>Olpidiomycota</taxon>
        <taxon>Olpidiomycotina</taxon>
        <taxon>Olpidiomycetes</taxon>
        <taxon>Olpidiales</taxon>
        <taxon>Olpidiaceae</taxon>
        <taxon>Olpidium</taxon>
    </lineage>
</organism>
<dbReference type="EMBL" id="JAEFCI010001012">
    <property type="protein sequence ID" value="KAG5463184.1"/>
    <property type="molecule type" value="Genomic_DNA"/>
</dbReference>
<comment type="caution">
    <text evidence="2">The sequence shown here is derived from an EMBL/GenBank/DDBJ whole genome shotgun (WGS) entry which is preliminary data.</text>
</comment>
<dbReference type="OrthoDB" id="498125at2759"/>
<evidence type="ECO:0000313" key="3">
    <source>
        <dbReference type="Proteomes" id="UP000673691"/>
    </source>
</evidence>
<accession>A0A8H8A115</accession>
<protein>
    <submittedName>
        <fullName evidence="2">Uncharacterized protein</fullName>
    </submittedName>
</protein>
<dbReference type="AlphaFoldDB" id="A0A8H8A115"/>
<dbReference type="Pfam" id="PF00106">
    <property type="entry name" value="adh_short"/>
    <property type="match status" value="1"/>
</dbReference>
<dbReference type="SUPFAM" id="SSF51735">
    <property type="entry name" value="NAD(P)-binding Rossmann-fold domains"/>
    <property type="match status" value="1"/>
</dbReference>
<dbReference type="PANTHER" id="PTHR43313:SF1">
    <property type="entry name" value="3BETA-HYDROXYSTEROID DEHYDROGENASE DHS-16"/>
    <property type="match status" value="1"/>
</dbReference>
<dbReference type="Gene3D" id="3.40.50.720">
    <property type="entry name" value="NAD(P)-binding Rossmann-like Domain"/>
    <property type="match status" value="1"/>
</dbReference>
<dbReference type="InterPro" id="IPR002347">
    <property type="entry name" value="SDR_fam"/>
</dbReference>
<reference evidence="2 3" key="1">
    <citation type="journal article" name="Sci. Rep.">
        <title>Genome-scale phylogenetic analyses confirm Olpidium as the closest living zoosporic fungus to the non-flagellated, terrestrial fungi.</title>
        <authorList>
            <person name="Chang Y."/>
            <person name="Rochon D."/>
            <person name="Sekimoto S."/>
            <person name="Wang Y."/>
            <person name="Chovatia M."/>
            <person name="Sandor L."/>
            <person name="Salamov A."/>
            <person name="Grigoriev I.V."/>
            <person name="Stajich J.E."/>
            <person name="Spatafora J.W."/>
        </authorList>
    </citation>
    <scope>NUCLEOTIDE SEQUENCE [LARGE SCALE GENOMIC DNA]</scope>
    <source>
        <strain evidence="2">S191</strain>
    </source>
</reference>
<name>A0A8H8A115_9FUNG</name>
<sequence>MHGEGSCRVLAEQHHDGVPVFPGVMAFSRAQTRERERETRAAHRKKNLPIPMAARAANFVLRGVDAFSRFVHHLLTAPLVFAGLLPAPRPLKPLESRYVVVTGASSGIGRDAARTLRKAGFSVWAGVRKDADAESVRADGLLPLMIDVADDDSVARAFNEVAAALANQPGSMLVAVVSNAGVMGKVGPVECLPLKNVKDTFEVNVFGALRTVQAFLPLIREARGRVVVVGSVLGVVTQPGYVQYCMTKYALESLADGLRRELAPLGVTVSLLEPGPILTVRAEPLSIPPITEKYESAELDVDPSTRSLYSYVWKFGREVSPLMFNTFGVPVSFTSDAIVHAITARYPLDRYRVSWAAYFVTEVMNRLPTQVEDVAMYKMFSWMSRGS</sequence>
<dbReference type="GO" id="GO:0016491">
    <property type="term" value="F:oxidoreductase activity"/>
    <property type="evidence" value="ECO:0007669"/>
    <property type="project" value="TreeGrafter"/>
</dbReference>
<dbReference type="PROSITE" id="PS00061">
    <property type="entry name" value="ADH_SHORT"/>
    <property type="match status" value="1"/>
</dbReference>
<dbReference type="InterPro" id="IPR020904">
    <property type="entry name" value="Sc_DH/Rdtase_CS"/>
</dbReference>
<gene>
    <name evidence="2" type="ORF">BJ554DRAFT_1181</name>
</gene>
<dbReference type="Proteomes" id="UP000673691">
    <property type="component" value="Unassembled WGS sequence"/>
</dbReference>
<evidence type="ECO:0000256" key="1">
    <source>
        <dbReference type="ARBA" id="ARBA00022857"/>
    </source>
</evidence>
<dbReference type="PANTHER" id="PTHR43313">
    <property type="entry name" value="SHORT-CHAIN DEHYDROGENASE/REDUCTASE FAMILY 9C"/>
    <property type="match status" value="1"/>
</dbReference>